<feature type="transmembrane region" description="Helical" evidence="6">
    <location>
        <begin position="480"/>
        <end position="497"/>
    </location>
</feature>
<sequence>MASSVPMSTKVGHGLAKVLGIKLDYRNPTGADPVTRGESTYSIETADSYTEAEPTSLEWLQSITPTGSDCLHYVKSLFPFVHWLPFYNTTWLAGDLVAGITIGAVVVPQGMAYAQLAALPVEFGLYSSFMGVLIYWFFATSKDITIGPVAVMSTVTGNIVLAAAKADPSVPGHVIASALAVIVGGVTCGLGLLRLGWLTDFISLASISAYMTGSAISIAAGQVPTMLGQRVKGKTPFDTRAPTYKVIINTLKYLPDTRIDAALGLTALAMLYIIRFVFNTLVKRQPARRKLWFFLNTLRTAFVILLYTLIAWAVNRHLNKKVASKLSHFAILGHVPRGFQDAGVPVMNKRVIDLFVSQIPVSVIVVLIEHISIAKSFGRVNNYTINPSQELIAIGVTNLLAPFLGGYPATGSFSRTAIKSKAGVRTPLAGLITAIVVLIAIYALPAVFYYIPKAALAAVIIHAVGDLITPPNVVYQFWRISPLEVIIFFAGVFVTVFSSIEDGIYTTICTSLALFLWRVFKAKGRFLGRVKVHSVVGDHVLQGGDPKHAPAPDNDPDTSYRNIYIPIEHEDGSNPEVQAEHPYPGVFIYRFSEGYNYPNANHYLDTMVEEVMRVCKRTNAASFPRLGDRPWNNPGTSRSGKEERAEDHRPTLKAIILDFSSVNNVDITSVQHLIDVRNQLDRYSQPERVQWHFACINNRWTKRALVSAGFGYPSPDDQDTGFHAWKPVFSVANIGGAAADAEAAANRREMKLHQQRDVETGRNGVSQRDVDSIGEDSDQSRASFEKQLRTYKSGQSARIAVVQGLNRPFFHIDLTSALQSAISTSELSGPKPEGPPETSAAVVVEDEVVKT</sequence>
<organism evidence="8 9">
    <name type="scientific">Recurvomyces mirabilis</name>
    <dbReference type="NCBI Taxonomy" id="574656"/>
    <lineage>
        <taxon>Eukaryota</taxon>
        <taxon>Fungi</taxon>
        <taxon>Dikarya</taxon>
        <taxon>Ascomycota</taxon>
        <taxon>Pezizomycotina</taxon>
        <taxon>Dothideomycetes</taxon>
        <taxon>Dothideomycetidae</taxon>
        <taxon>Mycosphaerellales</taxon>
        <taxon>Teratosphaeriaceae</taxon>
        <taxon>Recurvomyces</taxon>
    </lineage>
</organism>
<feature type="compositionally biased region" description="Basic and acidic residues" evidence="5">
    <location>
        <begin position="750"/>
        <end position="760"/>
    </location>
</feature>
<dbReference type="PROSITE" id="PS01130">
    <property type="entry name" value="SLC26A"/>
    <property type="match status" value="1"/>
</dbReference>
<dbReference type="CDD" id="cd07042">
    <property type="entry name" value="STAS_SulP_like_sulfate_transporter"/>
    <property type="match status" value="1"/>
</dbReference>
<evidence type="ECO:0000313" key="9">
    <source>
        <dbReference type="Proteomes" id="UP001274830"/>
    </source>
</evidence>
<feature type="transmembrane region" description="Helical" evidence="6">
    <location>
        <begin position="422"/>
        <end position="444"/>
    </location>
</feature>
<dbReference type="Proteomes" id="UP001274830">
    <property type="component" value="Unassembled WGS sequence"/>
</dbReference>
<feature type="transmembrane region" description="Helical" evidence="6">
    <location>
        <begin position="351"/>
        <end position="371"/>
    </location>
</feature>
<evidence type="ECO:0000256" key="5">
    <source>
        <dbReference type="SAM" id="MobiDB-lite"/>
    </source>
</evidence>
<feature type="region of interest" description="Disordered" evidence="5">
    <location>
        <begin position="750"/>
        <end position="781"/>
    </location>
</feature>
<dbReference type="InterPro" id="IPR002645">
    <property type="entry name" value="STAS_dom"/>
</dbReference>
<feature type="transmembrane region" description="Helical" evidence="6">
    <location>
        <begin position="201"/>
        <end position="220"/>
    </location>
</feature>
<feature type="transmembrane region" description="Helical" evidence="6">
    <location>
        <begin position="503"/>
        <end position="520"/>
    </location>
</feature>
<feature type="transmembrane region" description="Helical" evidence="6">
    <location>
        <begin position="261"/>
        <end position="279"/>
    </location>
</feature>
<feature type="transmembrane region" description="Helical" evidence="6">
    <location>
        <begin position="391"/>
        <end position="410"/>
    </location>
</feature>
<dbReference type="Pfam" id="PF00916">
    <property type="entry name" value="Sulfate_transp"/>
    <property type="match status" value="1"/>
</dbReference>
<dbReference type="GO" id="GO:0008271">
    <property type="term" value="F:secondary active sulfate transmembrane transporter activity"/>
    <property type="evidence" value="ECO:0007669"/>
    <property type="project" value="InterPro"/>
</dbReference>
<evidence type="ECO:0000256" key="2">
    <source>
        <dbReference type="ARBA" id="ARBA00022692"/>
    </source>
</evidence>
<evidence type="ECO:0000256" key="1">
    <source>
        <dbReference type="ARBA" id="ARBA00004141"/>
    </source>
</evidence>
<feature type="transmembrane region" description="Helical" evidence="6">
    <location>
        <begin position="291"/>
        <end position="314"/>
    </location>
</feature>
<dbReference type="Gene3D" id="3.30.750.24">
    <property type="entry name" value="STAS domain"/>
    <property type="match status" value="1"/>
</dbReference>
<dbReference type="AlphaFoldDB" id="A0AAE0TPC7"/>
<evidence type="ECO:0000256" key="3">
    <source>
        <dbReference type="ARBA" id="ARBA00022989"/>
    </source>
</evidence>
<accession>A0AAE0TPC7</accession>
<name>A0AAE0TPC7_9PEZI</name>
<keyword evidence="3 6" id="KW-1133">Transmembrane helix</keyword>
<proteinExistence type="predicted"/>
<dbReference type="PANTHER" id="PTHR11814">
    <property type="entry name" value="SULFATE TRANSPORTER"/>
    <property type="match status" value="1"/>
</dbReference>
<keyword evidence="9" id="KW-1185">Reference proteome</keyword>
<feature type="transmembrane region" description="Helical" evidence="6">
    <location>
        <begin position="174"/>
        <end position="195"/>
    </location>
</feature>
<feature type="region of interest" description="Disordered" evidence="5">
    <location>
        <begin position="825"/>
        <end position="851"/>
    </location>
</feature>
<evidence type="ECO:0000259" key="7">
    <source>
        <dbReference type="PROSITE" id="PS50801"/>
    </source>
</evidence>
<evidence type="ECO:0000313" key="8">
    <source>
        <dbReference type="EMBL" id="KAK3671281.1"/>
    </source>
</evidence>
<dbReference type="FunFam" id="3.30.750.24:FF:000024">
    <property type="entry name" value="Sulfate permease 2"/>
    <property type="match status" value="1"/>
</dbReference>
<feature type="domain" description="STAS" evidence="7">
    <location>
        <begin position="584"/>
        <end position="745"/>
    </location>
</feature>
<dbReference type="InterPro" id="IPR001902">
    <property type="entry name" value="SLC26A/SulP_fam"/>
</dbReference>
<keyword evidence="2 6" id="KW-0812">Transmembrane</keyword>
<feature type="transmembrane region" description="Helical" evidence="6">
    <location>
        <begin position="86"/>
        <end position="107"/>
    </location>
</feature>
<dbReference type="GO" id="GO:0016020">
    <property type="term" value="C:membrane"/>
    <property type="evidence" value="ECO:0007669"/>
    <property type="project" value="UniProtKB-SubCell"/>
</dbReference>
<feature type="transmembrane region" description="Helical" evidence="6">
    <location>
        <begin position="119"/>
        <end position="138"/>
    </location>
</feature>
<dbReference type="PROSITE" id="PS50801">
    <property type="entry name" value="STAS"/>
    <property type="match status" value="1"/>
</dbReference>
<dbReference type="NCBIfam" id="TIGR00815">
    <property type="entry name" value="sulP"/>
    <property type="match status" value="1"/>
</dbReference>
<comment type="caution">
    <text evidence="8">The sequence shown here is derived from an EMBL/GenBank/DDBJ whole genome shotgun (WGS) entry which is preliminary data.</text>
</comment>
<dbReference type="InterPro" id="IPR011547">
    <property type="entry name" value="SLC26A/SulP_dom"/>
</dbReference>
<feature type="region of interest" description="Disordered" evidence="5">
    <location>
        <begin position="625"/>
        <end position="647"/>
    </location>
</feature>
<keyword evidence="4 6" id="KW-0472">Membrane</keyword>
<protein>
    <recommendedName>
        <fullName evidence="7">STAS domain-containing protein</fullName>
    </recommendedName>
</protein>
<evidence type="ECO:0000256" key="4">
    <source>
        <dbReference type="ARBA" id="ARBA00023136"/>
    </source>
</evidence>
<dbReference type="InterPro" id="IPR018045">
    <property type="entry name" value="S04_transporter_CS"/>
</dbReference>
<reference evidence="8" key="1">
    <citation type="submission" date="2023-07" db="EMBL/GenBank/DDBJ databases">
        <title>Black Yeasts Isolated from many extreme environments.</title>
        <authorList>
            <person name="Coleine C."/>
            <person name="Stajich J.E."/>
            <person name="Selbmann L."/>
        </authorList>
    </citation>
    <scope>NUCLEOTIDE SEQUENCE</scope>
    <source>
        <strain evidence="8">CCFEE 5485</strain>
    </source>
</reference>
<gene>
    <name evidence="8" type="ORF">LTR78_008916</name>
</gene>
<comment type="subcellular location">
    <subcellularLocation>
        <location evidence="1">Membrane</location>
        <topology evidence="1">Multi-pass membrane protein</topology>
    </subcellularLocation>
</comment>
<dbReference type="InterPro" id="IPR036513">
    <property type="entry name" value="STAS_dom_sf"/>
</dbReference>
<feature type="transmembrane region" description="Helical" evidence="6">
    <location>
        <begin position="144"/>
        <end position="162"/>
    </location>
</feature>
<dbReference type="EMBL" id="JAUTXT010000045">
    <property type="protein sequence ID" value="KAK3671281.1"/>
    <property type="molecule type" value="Genomic_DNA"/>
</dbReference>
<evidence type="ECO:0000256" key="6">
    <source>
        <dbReference type="SAM" id="Phobius"/>
    </source>
</evidence>